<dbReference type="AlphaFoldDB" id="A0AA38IWI0"/>
<keyword evidence="3" id="KW-1185">Reference proteome</keyword>
<dbReference type="EMBL" id="JALNTZ010000002">
    <property type="protein sequence ID" value="KAJ3660284.1"/>
    <property type="molecule type" value="Genomic_DNA"/>
</dbReference>
<gene>
    <name evidence="2" type="ORF">Zmor_004739</name>
</gene>
<accession>A0AA38IWI0</accession>
<protein>
    <submittedName>
        <fullName evidence="2">Uncharacterized protein</fullName>
    </submittedName>
</protein>
<evidence type="ECO:0000256" key="1">
    <source>
        <dbReference type="SAM" id="MobiDB-lite"/>
    </source>
</evidence>
<organism evidence="2 3">
    <name type="scientific">Zophobas morio</name>
    <dbReference type="NCBI Taxonomy" id="2755281"/>
    <lineage>
        <taxon>Eukaryota</taxon>
        <taxon>Metazoa</taxon>
        <taxon>Ecdysozoa</taxon>
        <taxon>Arthropoda</taxon>
        <taxon>Hexapoda</taxon>
        <taxon>Insecta</taxon>
        <taxon>Pterygota</taxon>
        <taxon>Neoptera</taxon>
        <taxon>Endopterygota</taxon>
        <taxon>Coleoptera</taxon>
        <taxon>Polyphaga</taxon>
        <taxon>Cucujiformia</taxon>
        <taxon>Tenebrionidae</taxon>
        <taxon>Zophobas</taxon>
    </lineage>
</organism>
<evidence type="ECO:0000313" key="2">
    <source>
        <dbReference type="EMBL" id="KAJ3660284.1"/>
    </source>
</evidence>
<proteinExistence type="predicted"/>
<sequence length="83" mass="9094">MSCSTHYRHRPSSKTETTSDHPINKIDDRNWPVAIVLADLSGIEVSNNGVDGHYGIFRGVTGPSANRACKFFAHTRHVFGPTG</sequence>
<reference evidence="2" key="1">
    <citation type="journal article" date="2023" name="G3 (Bethesda)">
        <title>Whole genome assemblies of Zophobas morio and Tenebrio molitor.</title>
        <authorList>
            <person name="Kaur S."/>
            <person name="Stinson S.A."/>
            <person name="diCenzo G.C."/>
        </authorList>
    </citation>
    <scope>NUCLEOTIDE SEQUENCE</scope>
    <source>
        <strain evidence="2">QUZm001</strain>
    </source>
</reference>
<name>A0AA38IWI0_9CUCU</name>
<comment type="caution">
    <text evidence="2">The sequence shown here is derived from an EMBL/GenBank/DDBJ whole genome shotgun (WGS) entry which is preliminary data.</text>
</comment>
<evidence type="ECO:0000313" key="3">
    <source>
        <dbReference type="Proteomes" id="UP001168821"/>
    </source>
</evidence>
<feature type="region of interest" description="Disordered" evidence="1">
    <location>
        <begin position="1"/>
        <end position="25"/>
    </location>
</feature>
<feature type="compositionally biased region" description="Basic residues" evidence="1">
    <location>
        <begin position="1"/>
        <end position="12"/>
    </location>
</feature>
<dbReference type="Proteomes" id="UP001168821">
    <property type="component" value="Unassembled WGS sequence"/>
</dbReference>